<evidence type="ECO:0000256" key="4">
    <source>
        <dbReference type="ARBA" id="ARBA00022771"/>
    </source>
</evidence>
<sequence>MFIADIMASCEEDVLKIAKKLEKMVEGKKPMDDVVELLECLSKLPINVDVLTKTRIGMIINDLRKKTDDEKVSKRAKGLIKEWKSLLDGKAANGKSSSAKSAAKPAPKAEKAEPTPLPPRPNNASTSYKRIQGDDMRTKWVNMIVNALRSGELPDGTLDPDDLAVQIEGALYELHNGNDKYKSALRSRIFNLRDKKNLALRENVLTGVVTPEKFARMTSEEMASAEMKEQREKFTKQAISEHQMAVNEGTPSDMFKCGKCGKKNCTYSQMQTRSADEPMTTFVYCRDCGNRWKFC</sequence>
<dbReference type="Gene3D" id="2.20.25.10">
    <property type="match status" value="1"/>
</dbReference>
<dbReference type="SMART" id="SM00510">
    <property type="entry name" value="TFS2M"/>
    <property type="match status" value="1"/>
</dbReference>
<evidence type="ECO:0000256" key="6">
    <source>
        <dbReference type="ARBA" id="ARBA00023242"/>
    </source>
</evidence>
<comment type="subcellular location">
    <subcellularLocation>
        <location evidence="1 9 10">Nucleus</location>
    </subcellularLocation>
</comment>
<dbReference type="GO" id="GO:0008270">
    <property type="term" value="F:zinc ion binding"/>
    <property type="evidence" value="ECO:0007669"/>
    <property type="project" value="UniProtKB-UniRule"/>
</dbReference>
<reference evidence="16" key="1">
    <citation type="submission" date="2016-11" db="UniProtKB">
        <authorList>
            <consortium name="WormBaseParasite"/>
        </authorList>
    </citation>
    <scope>IDENTIFICATION</scope>
</reference>
<dbReference type="InterPro" id="IPR003617">
    <property type="entry name" value="TFIIS/CRSP70_N_sub"/>
</dbReference>
<evidence type="ECO:0000256" key="9">
    <source>
        <dbReference type="PROSITE-ProRule" id="PRU00649"/>
    </source>
</evidence>
<keyword evidence="3 10" id="KW-0479">Metal-binding</keyword>
<dbReference type="PROSITE" id="PS51133">
    <property type="entry name" value="ZF_TFIIS_2"/>
    <property type="match status" value="1"/>
</dbReference>
<dbReference type="SMART" id="SM00509">
    <property type="entry name" value="TFS2N"/>
    <property type="match status" value="1"/>
</dbReference>
<dbReference type="PROSITE" id="PS51321">
    <property type="entry name" value="TFIIS_CENTRAL"/>
    <property type="match status" value="1"/>
</dbReference>
<dbReference type="SUPFAM" id="SSF57783">
    <property type="entry name" value="Zinc beta-ribbon"/>
    <property type="match status" value="1"/>
</dbReference>
<dbReference type="InterPro" id="IPR036575">
    <property type="entry name" value="TFIIS_cen_dom_sf"/>
</dbReference>
<dbReference type="PROSITE" id="PS00466">
    <property type="entry name" value="ZF_TFIIS_1"/>
    <property type="match status" value="1"/>
</dbReference>
<evidence type="ECO:0000256" key="5">
    <source>
        <dbReference type="ARBA" id="ARBA00022833"/>
    </source>
</evidence>
<dbReference type="SUPFAM" id="SSF47676">
    <property type="entry name" value="Conserved domain common to transcription factors TFIIS, elongin A, CRSP70"/>
    <property type="match status" value="1"/>
</dbReference>
<accession>A0A1I7YHP2</accession>
<evidence type="ECO:0000256" key="10">
    <source>
        <dbReference type="RuleBase" id="RU368078"/>
    </source>
</evidence>
<evidence type="ECO:0000256" key="3">
    <source>
        <dbReference type="ARBA" id="ARBA00022723"/>
    </source>
</evidence>
<dbReference type="CDD" id="cd00183">
    <property type="entry name" value="TFIIS_I"/>
    <property type="match status" value="1"/>
</dbReference>
<dbReference type="InterPro" id="IPR001222">
    <property type="entry name" value="Znf_TFIIS"/>
</dbReference>
<comment type="function">
    <text evidence="7">Necessary for efficient RNA polymerase II transcription elongation past template-encoded arresting sites. The arresting sites in DNA have the property of trapping a certain fraction of elongating RNA polymerases that pass through, resulting in locked ternary complexes. Cleavage of the nascent transcript by S-II allows the resumption of elongation from the new 3'-terminus.</text>
</comment>
<organism evidence="15 16">
    <name type="scientific">Steinernema glaseri</name>
    <dbReference type="NCBI Taxonomy" id="37863"/>
    <lineage>
        <taxon>Eukaryota</taxon>
        <taxon>Metazoa</taxon>
        <taxon>Ecdysozoa</taxon>
        <taxon>Nematoda</taxon>
        <taxon>Chromadorea</taxon>
        <taxon>Rhabditida</taxon>
        <taxon>Tylenchina</taxon>
        <taxon>Panagrolaimomorpha</taxon>
        <taxon>Strongyloidoidea</taxon>
        <taxon>Steinernematidae</taxon>
        <taxon>Steinernema</taxon>
    </lineage>
</organism>
<evidence type="ECO:0000256" key="1">
    <source>
        <dbReference type="ARBA" id="ARBA00004123"/>
    </source>
</evidence>
<evidence type="ECO:0000313" key="16">
    <source>
        <dbReference type="WBParaSite" id="L893_g16481.t1"/>
    </source>
</evidence>
<keyword evidence="5 10" id="KW-0862">Zinc</keyword>
<dbReference type="Proteomes" id="UP000095287">
    <property type="component" value="Unplaced"/>
</dbReference>
<dbReference type="PANTHER" id="PTHR11477:SF0">
    <property type="entry name" value="IP08861P-RELATED"/>
    <property type="match status" value="1"/>
</dbReference>
<dbReference type="SUPFAM" id="SSF46942">
    <property type="entry name" value="Elongation factor TFIIS domain 2"/>
    <property type="match status" value="1"/>
</dbReference>
<dbReference type="SMART" id="SM00440">
    <property type="entry name" value="ZnF_C2C2"/>
    <property type="match status" value="1"/>
</dbReference>
<dbReference type="PROSITE" id="PS51319">
    <property type="entry name" value="TFIIS_N"/>
    <property type="match status" value="1"/>
</dbReference>
<feature type="domain" description="TFIIS-type" evidence="12">
    <location>
        <begin position="253"/>
        <end position="293"/>
    </location>
</feature>
<dbReference type="GO" id="GO:0005634">
    <property type="term" value="C:nucleus"/>
    <property type="evidence" value="ECO:0007669"/>
    <property type="project" value="UniProtKB-SubCell"/>
</dbReference>
<dbReference type="InterPro" id="IPR017923">
    <property type="entry name" value="TFIIS_N"/>
</dbReference>
<dbReference type="NCBIfam" id="TIGR01385">
    <property type="entry name" value="TFSII"/>
    <property type="match status" value="1"/>
</dbReference>
<dbReference type="Pfam" id="PF08711">
    <property type="entry name" value="Med26"/>
    <property type="match status" value="1"/>
</dbReference>
<feature type="region of interest" description="Disordered" evidence="11">
    <location>
        <begin position="91"/>
        <end position="131"/>
    </location>
</feature>
<dbReference type="Pfam" id="PF07500">
    <property type="entry name" value="TFIIS_M"/>
    <property type="match status" value="1"/>
</dbReference>
<protein>
    <recommendedName>
        <fullName evidence="10">Transcription elongation factor</fullName>
    </recommendedName>
</protein>
<dbReference type="GO" id="GO:0003677">
    <property type="term" value="F:DNA binding"/>
    <property type="evidence" value="ECO:0007669"/>
    <property type="project" value="UniProtKB-KW"/>
</dbReference>
<keyword evidence="6 9" id="KW-0539">Nucleus</keyword>
<dbReference type="FunFam" id="2.20.25.10:FF:000001">
    <property type="entry name" value="Probable Transcription elongation factor S-II"/>
    <property type="match status" value="1"/>
</dbReference>
<evidence type="ECO:0000256" key="11">
    <source>
        <dbReference type="SAM" id="MobiDB-lite"/>
    </source>
</evidence>
<evidence type="ECO:0000259" key="13">
    <source>
        <dbReference type="PROSITE" id="PS51319"/>
    </source>
</evidence>
<evidence type="ECO:0000256" key="8">
    <source>
        <dbReference type="PROSITE-ProRule" id="PRU00472"/>
    </source>
</evidence>
<dbReference type="PIRSF" id="PIRSF006704">
    <property type="entry name" value="TF_IIS"/>
    <property type="match status" value="1"/>
</dbReference>
<feature type="compositionally biased region" description="Low complexity" evidence="11">
    <location>
        <begin position="91"/>
        <end position="106"/>
    </location>
</feature>
<evidence type="ECO:0000259" key="14">
    <source>
        <dbReference type="PROSITE" id="PS51321"/>
    </source>
</evidence>
<evidence type="ECO:0000313" key="15">
    <source>
        <dbReference type="Proteomes" id="UP000095287"/>
    </source>
</evidence>
<dbReference type="AlphaFoldDB" id="A0A1I7YHP2"/>
<keyword evidence="4 8" id="KW-0863">Zinc-finger</keyword>
<dbReference type="PANTHER" id="PTHR11477">
    <property type="entry name" value="TRANSCRIPTION FACTOR S-II ZINC FINGER DOMAIN-CONTAINING PROTEIN"/>
    <property type="match status" value="1"/>
</dbReference>
<dbReference type="GO" id="GO:0006368">
    <property type="term" value="P:transcription elongation by RNA polymerase II"/>
    <property type="evidence" value="ECO:0007669"/>
    <property type="project" value="InterPro"/>
</dbReference>
<keyword evidence="10" id="KW-0805">Transcription regulation</keyword>
<proteinExistence type="inferred from homology"/>
<dbReference type="Pfam" id="PF01096">
    <property type="entry name" value="Zn_ribbon_TFIIS"/>
    <property type="match status" value="1"/>
</dbReference>
<dbReference type="WBParaSite" id="L893_g16481.t1">
    <property type="protein sequence ID" value="L893_g16481.t1"/>
    <property type="gene ID" value="L893_g16481"/>
</dbReference>
<evidence type="ECO:0000256" key="2">
    <source>
        <dbReference type="ARBA" id="ARBA00009647"/>
    </source>
</evidence>
<dbReference type="Gene3D" id="1.20.930.10">
    <property type="entry name" value="Conserved domain common to transcription factors TFIIS, elongin A, CRSP70"/>
    <property type="match status" value="1"/>
</dbReference>
<evidence type="ECO:0000256" key="7">
    <source>
        <dbReference type="ARBA" id="ARBA00025408"/>
    </source>
</evidence>
<dbReference type="CDD" id="cd13749">
    <property type="entry name" value="Zn-ribbon_TFIIS"/>
    <property type="match status" value="1"/>
</dbReference>
<keyword evidence="15" id="KW-1185">Reference proteome</keyword>
<dbReference type="InterPro" id="IPR003618">
    <property type="entry name" value="TFIIS_cen_dom"/>
</dbReference>
<dbReference type="InterPro" id="IPR035441">
    <property type="entry name" value="TFIIS/LEDGF_dom_sf"/>
</dbReference>
<dbReference type="InterPro" id="IPR035100">
    <property type="entry name" value="TF_IIS-typ"/>
</dbReference>
<name>A0A1I7YHP2_9BILA</name>
<dbReference type="Gene3D" id="1.10.472.30">
    <property type="entry name" value="Transcription elongation factor S-II, central domain"/>
    <property type="match status" value="1"/>
</dbReference>
<keyword evidence="10" id="KW-0238">DNA-binding</keyword>
<comment type="similarity">
    <text evidence="2 10">Belongs to the TFS-II family.</text>
</comment>
<keyword evidence="10" id="KW-0804">Transcription</keyword>
<evidence type="ECO:0000259" key="12">
    <source>
        <dbReference type="PROSITE" id="PS51133"/>
    </source>
</evidence>
<feature type="domain" description="TFIIS N-terminal" evidence="13">
    <location>
        <begin position="12"/>
        <end position="90"/>
    </location>
</feature>
<dbReference type="InterPro" id="IPR006289">
    <property type="entry name" value="TFSII"/>
</dbReference>
<feature type="domain" description="TFIIS central" evidence="14">
    <location>
        <begin position="136"/>
        <end position="250"/>
    </location>
</feature>